<dbReference type="Proteomes" id="UP001500730">
    <property type="component" value="Unassembled WGS sequence"/>
</dbReference>
<organism evidence="2 3">
    <name type="scientific">Terrabacter carboxydivorans</name>
    <dbReference type="NCBI Taxonomy" id="619730"/>
    <lineage>
        <taxon>Bacteria</taxon>
        <taxon>Bacillati</taxon>
        <taxon>Actinomycetota</taxon>
        <taxon>Actinomycetes</taxon>
        <taxon>Micrococcales</taxon>
        <taxon>Intrasporangiaceae</taxon>
        <taxon>Terrabacter</taxon>
    </lineage>
</organism>
<name>A0ABP5YTR5_9MICO</name>
<gene>
    <name evidence="2" type="ORF">GCM10009858_26090</name>
</gene>
<feature type="region of interest" description="Disordered" evidence="1">
    <location>
        <begin position="1"/>
        <end position="121"/>
    </location>
</feature>
<evidence type="ECO:0000313" key="2">
    <source>
        <dbReference type="EMBL" id="GAA2486895.1"/>
    </source>
</evidence>
<dbReference type="EMBL" id="BAAARE010000010">
    <property type="protein sequence ID" value="GAA2486895.1"/>
    <property type="molecule type" value="Genomic_DNA"/>
</dbReference>
<feature type="compositionally biased region" description="Basic and acidic residues" evidence="1">
    <location>
        <begin position="96"/>
        <end position="121"/>
    </location>
</feature>
<evidence type="ECO:0000256" key="1">
    <source>
        <dbReference type="SAM" id="MobiDB-lite"/>
    </source>
</evidence>
<reference evidence="3" key="1">
    <citation type="journal article" date="2019" name="Int. J. Syst. Evol. Microbiol.">
        <title>The Global Catalogue of Microorganisms (GCM) 10K type strain sequencing project: providing services to taxonomists for standard genome sequencing and annotation.</title>
        <authorList>
            <consortium name="The Broad Institute Genomics Platform"/>
            <consortium name="The Broad Institute Genome Sequencing Center for Infectious Disease"/>
            <person name="Wu L."/>
            <person name="Ma J."/>
        </authorList>
    </citation>
    <scope>NUCLEOTIDE SEQUENCE [LARGE SCALE GENOMIC DNA]</scope>
    <source>
        <strain evidence="3">JCM 16259</strain>
    </source>
</reference>
<protein>
    <submittedName>
        <fullName evidence="2">Uncharacterized protein</fullName>
    </submittedName>
</protein>
<accession>A0ABP5YTR5</accession>
<evidence type="ECO:0000313" key="3">
    <source>
        <dbReference type="Proteomes" id="UP001500730"/>
    </source>
</evidence>
<proteinExistence type="predicted"/>
<keyword evidence="3" id="KW-1185">Reference proteome</keyword>
<comment type="caution">
    <text evidence="2">The sequence shown here is derived from an EMBL/GenBank/DDBJ whole genome shotgun (WGS) entry which is preliminary data.</text>
</comment>
<sequence>MSRRKSESTGPATLRQAKKKQPEAELGGPLVSMLPECGRCPASVVHRRPSGPDDGPRGLTTVTSRGSSGPFGTDLANGGRDPANRLTDATALPYRRWHDVVGTPRERTATPALEDDKGTTT</sequence>